<dbReference type="GO" id="GO:0000976">
    <property type="term" value="F:transcription cis-regulatory region binding"/>
    <property type="evidence" value="ECO:0007669"/>
    <property type="project" value="TreeGrafter"/>
</dbReference>
<dbReference type="RefSeq" id="WP_015216248.1">
    <property type="nucleotide sequence ID" value="NC_019771.1"/>
</dbReference>
<name>K9ZK90_ANACC</name>
<evidence type="ECO:0000313" key="6">
    <source>
        <dbReference type="Proteomes" id="UP000010474"/>
    </source>
</evidence>
<keyword evidence="1" id="KW-0805">Transcription regulation</keyword>
<dbReference type="PROSITE" id="PS01124">
    <property type="entry name" value="HTH_ARAC_FAMILY_2"/>
    <property type="match status" value="1"/>
</dbReference>
<sequence length="344" mass="39135">MQDARFSVAIVRDIVQYVAAQGVDINCLYTAANIDPAWLDNPDRQVSGEVLKYLWREAVQQTSDRYLGLHIGESFDLSVIGIVGYVLLNCQTYGQVLEKLSQYTRLFSQGVTIYHTVSKGWAHCNCEIVGNLNNYLIDEPRHPIESTFAALVTATQQLTGKPLQAAAVWFQHQSPEDCSEHERIFRTTVQFSQPMNRIVFDSNCLNWSVRSANANLLSVFEHHAITMLNAQKQSQGYPQKVISSITQQLHGEVPTIEAIAHSLTISVRQLQRELQAENTSYQQLLDKTRRELAMRHLQNRETSIHDVAFLLGFSEPSAFHRAFKRWTKQTPRSYRLAQSILGDE</sequence>
<keyword evidence="2" id="KW-0238">DNA-binding</keyword>
<evidence type="ECO:0000256" key="1">
    <source>
        <dbReference type="ARBA" id="ARBA00023015"/>
    </source>
</evidence>
<reference evidence="6" key="1">
    <citation type="journal article" date="2013" name="Proc. Natl. Acad. Sci. U.S.A.">
        <title>Improving the coverage of the cyanobacterial phylum using diversity-driven genome sequencing.</title>
        <authorList>
            <person name="Shih P.M."/>
            <person name="Wu D."/>
            <person name="Latifi A."/>
            <person name="Axen S.D."/>
            <person name="Fewer D.P."/>
            <person name="Talla E."/>
            <person name="Calteau A."/>
            <person name="Cai F."/>
            <person name="Tandeau de Marsac N."/>
            <person name="Rippka R."/>
            <person name="Herdman M."/>
            <person name="Sivonen K."/>
            <person name="Coursin T."/>
            <person name="Laurent T."/>
            <person name="Goodwin L."/>
            <person name="Nolan M."/>
            <person name="Davenport K.W."/>
            <person name="Han C.S."/>
            <person name="Rubin E.M."/>
            <person name="Eisen J.A."/>
            <person name="Woyke T."/>
            <person name="Gugger M."/>
            <person name="Kerfeld C.A."/>
        </authorList>
    </citation>
    <scope>NUCLEOTIDE SEQUENCE [LARGE SCALE GENOMIC DNA]</scope>
    <source>
        <strain evidence="6">ATCC 27899 / PCC 7122</strain>
    </source>
</reference>
<protein>
    <submittedName>
        <fullName evidence="5">Transcriptional regulator, AraC family</fullName>
    </submittedName>
</protein>
<dbReference type="Pfam" id="PF12833">
    <property type="entry name" value="HTH_18"/>
    <property type="match status" value="1"/>
</dbReference>
<proteinExistence type="predicted"/>
<dbReference type="InterPro" id="IPR032687">
    <property type="entry name" value="AraC-type_N"/>
</dbReference>
<dbReference type="PANTHER" id="PTHR47894">
    <property type="entry name" value="HTH-TYPE TRANSCRIPTIONAL REGULATOR GADX"/>
    <property type="match status" value="1"/>
</dbReference>
<dbReference type="PATRIC" id="fig|272123.3.peg.4647"/>
<dbReference type="GO" id="GO:0005829">
    <property type="term" value="C:cytosol"/>
    <property type="evidence" value="ECO:0007669"/>
    <property type="project" value="TreeGrafter"/>
</dbReference>
<dbReference type="InterPro" id="IPR018060">
    <property type="entry name" value="HTH_AraC"/>
</dbReference>
<keyword evidence="3" id="KW-0804">Transcription</keyword>
<evidence type="ECO:0000256" key="3">
    <source>
        <dbReference type="ARBA" id="ARBA00023163"/>
    </source>
</evidence>
<dbReference type="SUPFAM" id="SSF46689">
    <property type="entry name" value="Homeodomain-like"/>
    <property type="match status" value="1"/>
</dbReference>
<dbReference type="InterPro" id="IPR009057">
    <property type="entry name" value="Homeodomain-like_sf"/>
</dbReference>
<feature type="domain" description="HTH araC/xylS-type" evidence="4">
    <location>
        <begin position="239"/>
        <end position="337"/>
    </location>
</feature>
<evidence type="ECO:0000256" key="2">
    <source>
        <dbReference type="ARBA" id="ARBA00023125"/>
    </source>
</evidence>
<organism evidence="5 6">
    <name type="scientific">Anabaena cylindrica (strain ATCC 27899 / PCC 7122)</name>
    <dbReference type="NCBI Taxonomy" id="272123"/>
    <lineage>
        <taxon>Bacteria</taxon>
        <taxon>Bacillati</taxon>
        <taxon>Cyanobacteriota</taxon>
        <taxon>Cyanophyceae</taxon>
        <taxon>Nostocales</taxon>
        <taxon>Nostocaceae</taxon>
        <taxon>Anabaena</taxon>
    </lineage>
</organism>
<gene>
    <name evidence="5" type="ordered locus">Anacy_4267</name>
</gene>
<dbReference type="eggNOG" id="COG2207">
    <property type="taxonomic scope" value="Bacteria"/>
</dbReference>
<keyword evidence="6" id="KW-1185">Reference proteome</keyword>
<dbReference type="EMBL" id="CP003659">
    <property type="protein sequence ID" value="AFZ59631.1"/>
    <property type="molecule type" value="Genomic_DNA"/>
</dbReference>
<dbReference type="Pfam" id="PF12625">
    <property type="entry name" value="Arabinose_bd"/>
    <property type="match status" value="1"/>
</dbReference>
<dbReference type="Gene3D" id="1.10.10.60">
    <property type="entry name" value="Homeodomain-like"/>
    <property type="match status" value="1"/>
</dbReference>
<dbReference type="KEGG" id="acy:Anacy_4267"/>
<dbReference type="PANTHER" id="PTHR47894:SF1">
    <property type="entry name" value="HTH-TYPE TRANSCRIPTIONAL REGULATOR VQSM"/>
    <property type="match status" value="1"/>
</dbReference>
<dbReference type="SMART" id="SM00342">
    <property type="entry name" value="HTH_ARAC"/>
    <property type="match status" value="1"/>
</dbReference>
<evidence type="ECO:0000259" key="4">
    <source>
        <dbReference type="PROSITE" id="PS01124"/>
    </source>
</evidence>
<dbReference type="OrthoDB" id="5582699at2"/>
<evidence type="ECO:0000313" key="5">
    <source>
        <dbReference type="EMBL" id="AFZ59631.1"/>
    </source>
</evidence>
<dbReference type="AlphaFoldDB" id="K9ZK90"/>
<dbReference type="STRING" id="272123.Anacy_4267"/>
<dbReference type="GO" id="GO:0003700">
    <property type="term" value="F:DNA-binding transcription factor activity"/>
    <property type="evidence" value="ECO:0007669"/>
    <property type="project" value="InterPro"/>
</dbReference>
<dbReference type="HOGENOM" id="CLU_047522_1_0_3"/>
<dbReference type="Proteomes" id="UP000010474">
    <property type="component" value="Chromosome"/>
</dbReference>
<accession>K9ZK90</accession>